<dbReference type="InterPro" id="IPR051091">
    <property type="entry name" value="O-Glucosyltr/Glycosyltrsf_90"/>
</dbReference>
<dbReference type="AlphaFoldDB" id="A0A8H5ES27"/>
<protein>
    <recommendedName>
        <fullName evidence="5">Glycosyl transferase CAP10 domain-containing protein</fullName>
    </recommendedName>
</protein>
<dbReference type="EMBL" id="JAACJK010000230">
    <property type="protein sequence ID" value="KAF5310332.1"/>
    <property type="molecule type" value="Genomic_DNA"/>
</dbReference>
<name>A0A8H5ES27_9AGAR</name>
<evidence type="ECO:0000313" key="7">
    <source>
        <dbReference type="Proteomes" id="UP000541558"/>
    </source>
</evidence>
<dbReference type="Proteomes" id="UP000541558">
    <property type="component" value="Unassembled WGS sequence"/>
</dbReference>
<comment type="caution">
    <text evidence="6">The sequence shown here is derived from an EMBL/GenBank/DDBJ whole genome shotgun (WGS) entry which is preliminary data.</text>
</comment>
<sequence>MRAKSLLSLTTLPFRNGYAFAVLVAIVFMQAGFHSGRRDKRELLLVTPEIQEALKQPLQALGGARGRGVVEEHPIPKLMEQAEERYRKKLARQSKTFKSAVAEYKRRYRRPPPKGFYEWWTFAQKHGVKMVDEYDGLVSDLDPFWSLSGAELRRRAEQAAEFPSVDLVRVRDGKAESVNLNGQGVSGRAEGFRLMLERFQAKLPSLDFPINVKSENRVLVPWEHITYPNMTVQDSSKGLSSVLHEPFRPDWAGQGTTWDKWRRTCHPDSAARRIFSSLRSAFRLQNVNYFESDGSPGDDFAFTPTPASDLNFCDHPEAHTEQGHFYTDFRPIPVLYPIFSPAKAQGFLDIRIPSHYYFGNTPRYTYGYDSVNLEMRGIDSAEVPWEQKADKVFWRGASTGGGNHPQGFASHFHRHRFLQMTSDTSDRINRTVTFADPPDSNHYVAASVPVAKLNEEVMDTAFTKAVSADSYPGGESELKSLHRFADAVPLGRHWAYKYRALTIVAQRSHDAAAKSLHTLGPFPGRSNINFRTQDASTISVNLPQLRATKLQFLYDSPEDQGTSPHEAPKFCPLASSSYTPQPLEMRRHVRRPLMSGIPRGSSAKRCLVPGAKRRGVRHAHPHAGLLWRPSTDPRNSVISGPLPYTPIHPGDACVDVRRPLTSRIPAAYLRPSQKQSQDLLGARRKAPSPRTYSSLR</sequence>
<evidence type="ECO:0000256" key="2">
    <source>
        <dbReference type="ARBA" id="ARBA00022679"/>
    </source>
</evidence>
<comment type="similarity">
    <text evidence="1">Belongs to the glycosyltransferase 90 family.</text>
</comment>
<evidence type="ECO:0000313" key="6">
    <source>
        <dbReference type="EMBL" id="KAF5310332.1"/>
    </source>
</evidence>
<feature type="domain" description="Glycosyl transferase CAP10" evidence="5">
    <location>
        <begin position="306"/>
        <end position="554"/>
    </location>
</feature>
<reference evidence="6 7" key="1">
    <citation type="journal article" date="2020" name="ISME J.">
        <title>Uncovering the hidden diversity of litter-decomposition mechanisms in mushroom-forming fungi.</title>
        <authorList>
            <person name="Floudas D."/>
            <person name="Bentzer J."/>
            <person name="Ahren D."/>
            <person name="Johansson T."/>
            <person name="Persson P."/>
            <person name="Tunlid A."/>
        </authorList>
    </citation>
    <scope>NUCLEOTIDE SEQUENCE [LARGE SCALE GENOMIC DNA]</scope>
    <source>
        <strain evidence="6 7">CBS 175.51</strain>
    </source>
</reference>
<keyword evidence="7" id="KW-1185">Reference proteome</keyword>
<gene>
    <name evidence="6" type="ORF">D9611_012099</name>
</gene>
<feature type="transmembrane region" description="Helical" evidence="4">
    <location>
        <begin position="12"/>
        <end position="33"/>
    </location>
</feature>
<dbReference type="SMART" id="SM00672">
    <property type="entry name" value="CAP10"/>
    <property type="match status" value="1"/>
</dbReference>
<dbReference type="OrthoDB" id="202415at2759"/>
<accession>A0A8H5ES27</accession>
<dbReference type="GO" id="GO:0016740">
    <property type="term" value="F:transferase activity"/>
    <property type="evidence" value="ECO:0007669"/>
    <property type="project" value="UniProtKB-KW"/>
</dbReference>
<dbReference type="PANTHER" id="PTHR12203">
    <property type="entry name" value="KDEL LYS-ASP-GLU-LEU CONTAINING - RELATED"/>
    <property type="match status" value="1"/>
</dbReference>
<evidence type="ECO:0000256" key="4">
    <source>
        <dbReference type="SAM" id="Phobius"/>
    </source>
</evidence>
<keyword evidence="4" id="KW-0812">Transmembrane</keyword>
<keyword evidence="4" id="KW-0472">Membrane</keyword>
<dbReference type="PANTHER" id="PTHR12203:SF35">
    <property type="entry name" value="PROTEIN O-GLUCOSYLTRANSFERASE 1"/>
    <property type="match status" value="1"/>
</dbReference>
<proteinExistence type="inferred from homology"/>
<organism evidence="6 7">
    <name type="scientific">Ephemerocybe angulata</name>
    <dbReference type="NCBI Taxonomy" id="980116"/>
    <lineage>
        <taxon>Eukaryota</taxon>
        <taxon>Fungi</taxon>
        <taxon>Dikarya</taxon>
        <taxon>Basidiomycota</taxon>
        <taxon>Agaricomycotina</taxon>
        <taxon>Agaricomycetes</taxon>
        <taxon>Agaricomycetidae</taxon>
        <taxon>Agaricales</taxon>
        <taxon>Agaricineae</taxon>
        <taxon>Psathyrellaceae</taxon>
        <taxon>Ephemerocybe</taxon>
    </lineage>
</organism>
<keyword evidence="2" id="KW-0808">Transferase</keyword>
<feature type="region of interest" description="Disordered" evidence="3">
    <location>
        <begin position="671"/>
        <end position="696"/>
    </location>
</feature>
<evidence type="ECO:0000256" key="3">
    <source>
        <dbReference type="SAM" id="MobiDB-lite"/>
    </source>
</evidence>
<evidence type="ECO:0000259" key="5">
    <source>
        <dbReference type="SMART" id="SM00672"/>
    </source>
</evidence>
<dbReference type="InterPro" id="IPR006598">
    <property type="entry name" value="CAP10"/>
</dbReference>
<keyword evidence="4" id="KW-1133">Transmembrane helix</keyword>
<evidence type="ECO:0000256" key="1">
    <source>
        <dbReference type="ARBA" id="ARBA00010118"/>
    </source>
</evidence>